<dbReference type="PRINTS" id="PR00084">
    <property type="entry name" value="MTLDHDRGNASE"/>
</dbReference>
<dbReference type="InterPro" id="IPR013328">
    <property type="entry name" value="6PGD_dom2"/>
</dbReference>
<comment type="caution">
    <text evidence="5">The sequence shown here is derived from an EMBL/GenBank/DDBJ whole genome shotgun (WGS) entry which is preliminary data.</text>
</comment>
<dbReference type="GO" id="GO:0019594">
    <property type="term" value="P:mannitol metabolic process"/>
    <property type="evidence" value="ECO:0007669"/>
    <property type="project" value="InterPro"/>
</dbReference>
<evidence type="ECO:0000259" key="3">
    <source>
        <dbReference type="Pfam" id="PF01232"/>
    </source>
</evidence>
<protein>
    <submittedName>
        <fullName evidence="5">Mannitol 2-dehydrogenase</fullName>
        <ecNumber evidence="5">1.1.1.67</ecNumber>
    </submittedName>
</protein>
<dbReference type="Pfam" id="PF01232">
    <property type="entry name" value="Mannitol_dh"/>
    <property type="match status" value="1"/>
</dbReference>
<dbReference type="EC" id="1.1.1.67" evidence="5"/>
<keyword evidence="6" id="KW-1185">Reference proteome</keyword>
<dbReference type="EMBL" id="JACHOO010000005">
    <property type="protein sequence ID" value="MBB5753776.1"/>
    <property type="molecule type" value="Genomic_DNA"/>
</dbReference>
<dbReference type="PANTHER" id="PTHR43362:SF1">
    <property type="entry name" value="MANNITOL DEHYDROGENASE 2-RELATED"/>
    <property type="match status" value="1"/>
</dbReference>
<dbReference type="InterPro" id="IPR008927">
    <property type="entry name" value="6-PGluconate_DH-like_C_sf"/>
</dbReference>
<dbReference type="PANTHER" id="PTHR43362">
    <property type="entry name" value="MANNITOL DEHYDROGENASE DSF1-RELATED"/>
    <property type="match status" value="1"/>
</dbReference>
<accession>A0A7W9FND2</accession>
<feature type="domain" description="Mannitol dehydrogenase C-terminal" evidence="4">
    <location>
        <begin position="287"/>
        <end position="476"/>
    </location>
</feature>
<dbReference type="Proteomes" id="UP000523821">
    <property type="component" value="Unassembled WGS sequence"/>
</dbReference>
<feature type="domain" description="Mannitol dehydrogenase N-terminal" evidence="3">
    <location>
        <begin position="30"/>
        <end position="278"/>
    </location>
</feature>
<evidence type="ECO:0000259" key="4">
    <source>
        <dbReference type="Pfam" id="PF08125"/>
    </source>
</evidence>
<dbReference type="InterPro" id="IPR000669">
    <property type="entry name" value="Mannitol_DH"/>
</dbReference>
<evidence type="ECO:0000256" key="2">
    <source>
        <dbReference type="ARBA" id="ARBA00023027"/>
    </source>
</evidence>
<dbReference type="InterPro" id="IPR050988">
    <property type="entry name" value="Mannitol_DH/Oxidoreductase"/>
</dbReference>
<dbReference type="SUPFAM" id="SSF48179">
    <property type="entry name" value="6-phosphogluconate dehydrogenase C-terminal domain-like"/>
    <property type="match status" value="1"/>
</dbReference>
<dbReference type="GO" id="GO:0050086">
    <property type="term" value="F:mannitol 2-dehydrogenase activity"/>
    <property type="evidence" value="ECO:0007669"/>
    <property type="project" value="UniProtKB-EC"/>
</dbReference>
<dbReference type="Gene3D" id="1.10.1040.10">
    <property type="entry name" value="N-(1-d-carboxylethyl)-l-norvaline Dehydrogenase, domain 2"/>
    <property type="match status" value="1"/>
</dbReference>
<evidence type="ECO:0000313" key="5">
    <source>
        <dbReference type="EMBL" id="MBB5753776.1"/>
    </source>
</evidence>
<dbReference type="InterPro" id="IPR013118">
    <property type="entry name" value="Mannitol_DH_C"/>
</dbReference>
<dbReference type="PROSITE" id="PS00974">
    <property type="entry name" value="MANNITOL_DHGENASE"/>
    <property type="match status" value="1"/>
</dbReference>
<organism evidence="5 6">
    <name type="scientific">Prosthecomicrobium pneumaticum</name>
    <dbReference type="NCBI Taxonomy" id="81895"/>
    <lineage>
        <taxon>Bacteria</taxon>
        <taxon>Pseudomonadati</taxon>
        <taxon>Pseudomonadota</taxon>
        <taxon>Alphaproteobacteria</taxon>
        <taxon>Hyphomicrobiales</taxon>
        <taxon>Kaistiaceae</taxon>
        <taxon>Prosthecomicrobium</taxon>
    </lineage>
</organism>
<dbReference type="Gene3D" id="3.40.50.720">
    <property type="entry name" value="NAD(P)-binding Rossmann-like Domain"/>
    <property type="match status" value="1"/>
</dbReference>
<dbReference type="InterPro" id="IPR036291">
    <property type="entry name" value="NAD(P)-bd_dom_sf"/>
</dbReference>
<dbReference type="AlphaFoldDB" id="A0A7W9FND2"/>
<dbReference type="Pfam" id="PF08125">
    <property type="entry name" value="Mannitol_dh_C"/>
    <property type="match status" value="1"/>
</dbReference>
<sequence length="495" mass="53058">MTIRLSAAALDRIARTAAVPAYDRAAMRAGILHFGVGNFHRAHQAVYLDDLFATGRDLDFGIVGTGVMPGDAAMIDTLAAQDFLTTVVEQEADRSVARVTGPMIGAIAPGDRAAIVARLADPAIRIVSMTITEGGYYIDPATGLFNAGHPDIVADSLSPAGPRTVFGLIAAGLRRRREAGIAPFTVMSCDNIPHNGVVARNAVAGLAALTDPGLAAWIRDTVAFPNGMVDRITPATGARERQMLAEDFGIEDGWPVFCEGFRQWVLEDHFPAGRPALETVGVQFVPDVSPYELMKIRILNGGHATIAYPAGLLDIHFVHEAMAHPLVAGFLDRLEREEIIPVVPPVPDTDLAAYFDLTKRRFANPKIGDTIRRLCLDGSNRQPKFIIPTIADRLARGQAVDGLALESALWCRYCFGTTESGAAIAPNDPNWDRLTETARRAKDDPAQWLAMDDIYGEVGRAAPFRLAFAAALRALWSEGVAATLSRYGAGGTAGP</sequence>
<gene>
    <name evidence="5" type="ORF">GGQ63_002846</name>
</gene>
<reference evidence="5 6" key="1">
    <citation type="submission" date="2020-08" db="EMBL/GenBank/DDBJ databases">
        <title>Genomic Encyclopedia of Type Strains, Phase IV (KMG-IV): sequencing the most valuable type-strain genomes for metagenomic binning, comparative biology and taxonomic classification.</title>
        <authorList>
            <person name="Goeker M."/>
        </authorList>
    </citation>
    <scope>NUCLEOTIDE SEQUENCE [LARGE SCALE GENOMIC DNA]</scope>
    <source>
        <strain evidence="5 6">DSM 16268</strain>
    </source>
</reference>
<dbReference type="RefSeq" id="WP_183856913.1">
    <property type="nucleotide sequence ID" value="NZ_JACHOO010000005.1"/>
</dbReference>
<dbReference type="InterPro" id="IPR013131">
    <property type="entry name" value="Mannitol_DH_N"/>
</dbReference>
<keyword evidence="1 5" id="KW-0560">Oxidoreductase</keyword>
<evidence type="ECO:0000313" key="6">
    <source>
        <dbReference type="Proteomes" id="UP000523821"/>
    </source>
</evidence>
<dbReference type="SUPFAM" id="SSF51735">
    <property type="entry name" value="NAD(P)-binding Rossmann-fold domains"/>
    <property type="match status" value="1"/>
</dbReference>
<name>A0A7W9FND2_9HYPH</name>
<proteinExistence type="predicted"/>
<keyword evidence="2" id="KW-0520">NAD</keyword>
<dbReference type="InterPro" id="IPR023027">
    <property type="entry name" value="Mannitol_DH_CS"/>
</dbReference>
<evidence type="ECO:0000256" key="1">
    <source>
        <dbReference type="ARBA" id="ARBA00023002"/>
    </source>
</evidence>